<reference evidence="2" key="1">
    <citation type="journal article" date="2018" name="Sci. Rep.">
        <title>Lignite coal burning seam in the remote Altai Mountains harbors a hydrogen-driven thermophilic microbial community.</title>
        <authorList>
            <person name="Kadnikov V.V."/>
            <person name="Mardanov A.V."/>
            <person name="Ivasenko D.A."/>
            <person name="Antsiferov D.V."/>
            <person name="Beletsky A.V."/>
            <person name="Karnachuk O.V."/>
            <person name="Ravin N.V."/>
        </authorList>
    </citation>
    <scope>NUCLEOTIDE SEQUENCE [LARGE SCALE GENOMIC DNA]</scope>
</reference>
<dbReference type="GO" id="GO:0016810">
    <property type="term" value="F:hydrolase activity, acting on carbon-nitrogen (but not peptide) bonds"/>
    <property type="evidence" value="ECO:0007669"/>
    <property type="project" value="InterPro"/>
</dbReference>
<organism evidence="1 2">
    <name type="scientific">Candidatus Carbonibacillus altaicus</name>
    <dbReference type="NCBI Taxonomy" id="2163959"/>
    <lineage>
        <taxon>Bacteria</taxon>
        <taxon>Bacillati</taxon>
        <taxon>Bacillota</taxon>
        <taxon>Bacilli</taxon>
        <taxon>Bacillales</taxon>
        <taxon>Candidatus Carbonibacillus</taxon>
    </lineage>
</organism>
<dbReference type="AlphaFoldDB" id="A0A2R6Y1R3"/>
<proteinExistence type="predicted"/>
<name>A0A2R6Y1R3_9BACL</name>
<evidence type="ECO:0008006" key="3">
    <source>
        <dbReference type="Google" id="ProtNLM"/>
    </source>
</evidence>
<gene>
    <name evidence="1" type="ORF">BSOLF_2892</name>
</gene>
<sequence length="329" mass="37725">MATFRRLIGTTLVYGEGKREPSELTLHGEKIYDLGGMLGFHLAEETDLFAEGSLVYPGKLYDAPFWDVLYQPAAYREKMKKLYRLGYTSFVDWVPFHSLQTLPQDVRYHQALHADAPFDYTLKIFARAADFSLQLLRAVDRLKLVELVLYVDTPPLAVRLDRRALKDFATQSPLSIRLDLPKDPVPQENGYFVEKSSLVNWGKTWYDELVSSGFRVCRQFSSPDGLETDGLEMKAMYAASDRHVEHSARDAQRLQKLMYMQSGLYGIKGRLAPGADADLVIDTADGRHTYLRGKRIEEDHLPYGEGRFLYPRQTFMLIDSFLKKDCMVQ</sequence>
<evidence type="ECO:0000313" key="1">
    <source>
        <dbReference type="EMBL" id="PTQ56624.1"/>
    </source>
</evidence>
<evidence type="ECO:0000313" key="2">
    <source>
        <dbReference type="Proteomes" id="UP000244338"/>
    </source>
</evidence>
<dbReference type="Proteomes" id="UP000244338">
    <property type="component" value="Unassembled WGS sequence"/>
</dbReference>
<protein>
    <recommendedName>
        <fullName evidence="3">Amidohydrolase-related domain-containing protein</fullName>
    </recommendedName>
</protein>
<dbReference type="SUPFAM" id="SSF51338">
    <property type="entry name" value="Composite domain of metallo-dependent hydrolases"/>
    <property type="match status" value="1"/>
</dbReference>
<dbReference type="InterPro" id="IPR011059">
    <property type="entry name" value="Metal-dep_hydrolase_composite"/>
</dbReference>
<dbReference type="EMBL" id="PEBX01000023">
    <property type="protein sequence ID" value="PTQ56624.1"/>
    <property type="molecule type" value="Genomic_DNA"/>
</dbReference>
<accession>A0A2R6Y1R3</accession>
<comment type="caution">
    <text evidence="1">The sequence shown here is derived from an EMBL/GenBank/DDBJ whole genome shotgun (WGS) entry which is preliminary data.</text>
</comment>